<accession>A0A1M5VT97</accession>
<evidence type="ECO:0000313" key="2">
    <source>
        <dbReference type="EMBL" id="SHH78476.1"/>
    </source>
</evidence>
<feature type="transmembrane region" description="Helical" evidence="1">
    <location>
        <begin position="102"/>
        <end position="128"/>
    </location>
</feature>
<dbReference type="RefSeq" id="WP_073338734.1">
    <property type="nucleotide sequence ID" value="NZ_FQXM01000013.1"/>
</dbReference>
<keyword evidence="1" id="KW-0812">Transmembrane</keyword>
<dbReference type="Pfam" id="PF09945">
    <property type="entry name" value="DUF2177"/>
    <property type="match status" value="1"/>
</dbReference>
<keyword evidence="3" id="KW-1185">Reference proteome</keyword>
<dbReference type="STRING" id="1121316.SAMN02745207_02471"/>
<feature type="transmembrane region" description="Helical" evidence="1">
    <location>
        <begin position="72"/>
        <end position="90"/>
    </location>
</feature>
<dbReference type="Proteomes" id="UP000184447">
    <property type="component" value="Unassembled WGS sequence"/>
</dbReference>
<feature type="transmembrane region" description="Helical" evidence="1">
    <location>
        <begin position="7"/>
        <end position="24"/>
    </location>
</feature>
<protein>
    <submittedName>
        <fullName evidence="2">Uncharacterized membrane protein</fullName>
    </submittedName>
</protein>
<evidence type="ECO:0000256" key="1">
    <source>
        <dbReference type="SAM" id="Phobius"/>
    </source>
</evidence>
<name>A0A1M5VT97_9CLOT</name>
<dbReference type="EMBL" id="FQXM01000013">
    <property type="protein sequence ID" value="SHH78476.1"/>
    <property type="molecule type" value="Genomic_DNA"/>
</dbReference>
<sequence>MNIIKTYLITFIVFMGVDLIWLGVVAKKLYSRELGYIMSPKPNWVAAIVFYLLFVGGIVFFVLNPALSKNSWTYALFVGMFFGLITYSTYDLTNLATLKDWPILITVIDLIWGTTLGGLTAVVSYFILDKI</sequence>
<keyword evidence="1" id="KW-0472">Membrane</keyword>
<keyword evidence="1" id="KW-1133">Transmembrane helix</keyword>
<dbReference type="OrthoDB" id="166547at2"/>
<dbReference type="AlphaFoldDB" id="A0A1M5VT97"/>
<evidence type="ECO:0000313" key="3">
    <source>
        <dbReference type="Proteomes" id="UP000184447"/>
    </source>
</evidence>
<gene>
    <name evidence="2" type="ORF">SAMN02745207_02471</name>
</gene>
<reference evidence="2 3" key="1">
    <citation type="submission" date="2016-11" db="EMBL/GenBank/DDBJ databases">
        <authorList>
            <person name="Jaros S."/>
            <person name="Januszkiewicz K."/>
            <person name="Wedrychowicz H."/>
        </authorList>
    </citation>
    <scope>NUCLEOTIDE SEQUENCE [LARGE SCALE GENOMIC DNA]</scope>
    <source>
        <strain evidence="2 3">DSM 8605</strain>
    </source>
</reference>
<proteinExistence type="predicted"/>
<feature type="transmembrane region" description="Helical" evidence="1">
    <location>
        <begin position="44"/>
        <end position="63"/>
    </location>
</feature>
<dbReference type="InterPro" id="IPR018687">
    <property type="entry name" value="DUF2177_membr"/>
</dbReference>
<organism evidence="2 3">
    <name type="scientific">Clostridium grantii DSM 8605</name>
    <dbReference type="NCBI Taxonomy" id="1121316"/>
    <lineage>
        <taxon>Bacteria</taxon>
        <taxon>Bacillati</taxon>
        <taxon>Bacillota</taxon>
        <taxon>Clostridia</taxon>
        <taxon>Eubacteriales</taxon>
        <taxon>Clostridiaceae</taxon>
        <taxon>Clostridium</taxon>
    </lineage>
</organism>